<keyword evidence="1" id="KW-0560">Oxidoreductase</keyword>
<evidence type="ECO:0000313" key="2">
    <source>
        <dbReference type="Proteomes" id="UP001060215"/>
    </source>
</evidence>
<keyword evidence="2" id="KW-1185">Reference proteome</keyword>
<dbReference type="Proteomes" id="UP001060215">
    <property type="component" value="Chromosome 15"/>
</dbReference>
<organism evidence="1 2">
    <name type="scientific">Camellia lanceoleosa</name>
    <dbReference type="NCBI Taxonomy" id="1840588"/>
    <lineage>
        <taxon>Eukaryota</taxon>
        <taxon>Viridiplantae</taxon>
        <taxon>Streptophyta</taxon>
        <taxon>Embryophyta</taxon>
        <taxon>Tracheophyta</taxon>
        <taxon>Spermatophyta</taxon>
        <taxon>Magnoliopsida</taxon>
        <taxon>eudicotyledons</taxon>
        <taxon>Gunneridae</taxon>
        <taxon>Pentapetalae</taxon>
        <taxon>asterids</taxon>
        <taxon>Ericales</taxon>
        <taxon>Theaceae</taxon>
        <taxon>Camellia</taxon>
    </lineage>
</organism>
<protein>
    <submittedName>
        <fullName evidence="1">L-ascorbate peroxidase 3</fullName>
    </submittedName>
</protein>
<proteinExistence type="predicted"/>
<sequence length="190" mass="21544">MYGSLGLLWTPISGCLTPFTSKDSATASNHKQYLSMQKTIGAFRPSHLREVFFRMGLSDKDIVVLSGAHTLGRAHPERSGFEGPWTKDPLKFDNSYFVELLKVESERLLKLPTDKVLVEDPKFRPYVELYKQGEIYVTCLPLLQALLFGTFMEEETRSWLKQSYEKTENHVEKKELEVGSSNVGTGLSFG</sequence>
<keyword evidence="1" id="KW-0575">Peroxidase</keyword>
<accession>A0ACC0FF20</accession>
<name>A0ACC0FF20_9ERIC</name>
<comment type="caution">
    <text evidence="1">The sequence shown here is derived from an EMBL/GenBank/DDBJ whole genome shotgun (WGS) entry which is preliminary data.</text>
</comment>
<gene>
    <name evidence="1" type="ORF">LOK49_LG14G01235</name>
</gene>
<dbReference type="EMBL" id="CM045772">
    <property type="protein sequence ID" value="KAI7986944.1"/>
    <property type="molecule type" value="Genomic_DNA"/>
</dbReference>
<reference evidence="1 2" key="1">
    <citation type="journal article" date="2022" name="Plant J.">
        <title>Chromosome-level genome of Camellia lanceoleosa provides a valuable resource for understanding genome evolution and self-incompatibility.</title>
        <authorList>
            <person name="Gong W."/>
            <person name="Xiao S."/>
            <person name="Wang L."/>
            <person name="Liao Z."/>
            <person name="Chang Y."/>
            <person name="Mo W."/>
            <person name="Hu G."/>
            <person name="Li W."/>
            <person name="Zhao G."/>
            <person name="Zhu H."/>
            <person name="Hu X."/>
            <person name="Ji K."/>
            <person name="Xiang X."/>
            <person name="Song Q."/>
            <person name="Yuan D."/>
            <person name="Jin S."/>
            <person name="Zhang L."/>
        </authorList>
    </citation>
    <scope>NUCLEOTIDE SEQUENCE [LARGE SCALE GENOMIC DNA]</scope>
    <source>
        <strain evidence="1">SQ_2022a</strain>
    </source>
</reference>
<evidence type="ECO:0000313" key="1">
    <source>
        <dbReference type="EMBL" id="KAI7986944.1"/>
    </source>
</evidence>